<name>A0A9D4WTC3_PEA</name>
<feature type="region of interest" description="Disordered" evidence="1">
    <location>
        <begin position="13"/>
        <end position="39"/>
    </location>
</feature>
<feature type="region of interest" description="Disordered" evidence="1">
    <location>
        <begin position="143"/>
        <end position="206"/>
    </location>
</feature>
<organism evidence="2 3">
    <name type="scientific">Pisum sativum</name>
    <name type="common">Garden pea</name>
    <name type="synonym">Lathyrus oleraceus</name>
    <dbReference type="NCBI Taxonomy" id="3888"/>
    <lineage>
        <taxon>Eukaryota</taxon>
        <taxon>Viridiplantae</taxon>
        <taxon>Streptophyta</taxon>
        <taxon>Embryophyta</taxon>
        <taxon>Tracheophyta</taxon>
        <taxon>Spermatophyta</taxon>
        <taxon>Magnoliopsida</taxon>
        <taxon>eudicotyledons</taxon>
        <taxon>Gunneridae</taxon>
        <taxon>Pentapetalae</taxon>
        <taxon>rosids</taxon>
        <taxon>fabids</taxon>
        <taxon>Fabales</taxon>
        <taxon>Fabaceae</taxon>
        <taxon>Papilionoideae</taxon>
        <taxon>50 kb inversion clade</taxon>
        <taxon>NPAAA clade</taxon>
        <taxon>Hologalegina</taxon>
        <taxon>IRL clade</taxon>
        <taxon>Fabeae</taxon>
        <taxon>Lathyrus</taxon>
    </lineage>
</organism>
<dbReference type="EMBL" id="JAMSHJ010000005">
    <property type="protein sequence ID" value="KAI5407370.1"/>
    <property type="molecule type" value="Genomic_DNA"/>
</dbReference>
<evidence type="ECO:0000313" key="3">
    <source>
        <dbReference type="Proteomes" id="UP001058974"/>
    </source>
</evidence>
<feature type="compositionally biased region" description="Polar residues" evidence="1">
    <location>
        <begin position="167"/>
        <end position="204"/>
    </location>
</feature>
<accession>A0A9D4WTC3</accession>
<reference evidence="2 3" key="1">
    <citation type="journal article" date="2022" name="Nat. Genet.">
        <title>Improved pea reference genome and pan-genome highlight genomic features and evolutionary characteristics.</title>
        <authorList>
            <person name="Yang T."/>
            <person name="Liu R."/>
            <person name="Luo Y."/>
            <person name="Hu S."/>
            <person name="Wang D."/>
            <person name="Wang C."/>
            <person name="Pandey M.K."/>
            <person name="Ge S."/>
            <person name="Xu Q."/>
            <person name="Li N."/>
            <person name="Li G."/>
            <person name="Huang Y."/>
            <person name="Saxena R.K."/>
            <person name="Ji Y."/>
            <person name="Li M."/>
            <person name="Yan X."/>
            <person name="He Y."/>
            <person name="Liu Y."/>
            <person name="Wang X."/>
            <person name="Xiang C."/>
            <person name="Varshney R.K."/>
            <person name="Ding H."/>
            <person name="Gao S."/>
            <person name="Zong X."/>
        </authorList>
    </citation>
    <scope>NUCLEOTIDE SEQUENCE [LARGE SCALE GENOMIC DNA]</scope>
    <source>
        <strain evidence="2 3">cv. Zhongwan 6</strain>
    </source>
</reference>
<keyword evidence="3" id="KW-1185">Reference proteome</keyword>
<dbReference type="Proteomes" id="UP001058974">
    <property type="component" value="Chromosome 5"/>
</dbReference>
<evidence type="ECO:0000313" key="2">
    <source>
        <dbReference type="EMBL" id="KAI5407370.1"/>
    </source>
</evidence>
<feature type="compositionally biased region" description="Polar residues" evidence="1">
    <location>
        <begin position="15"/>
        <end position="35"/>
    </location>
</feature>
<protein>
    <submittedName>
        <fullName evidence="2">Uncharacterized protein</fullName>
    </submittedName>
</protein>
<sequence length="217" mass="24582">MYKHTPKKLQIGVDNISSSSGMDNEVYTNYSSDELGSSDLDASYQEKEPKYPRFKMEELDNNYKFKVGFEFGSLDEFKEAITEWWVAKNVATRMASSDGVKIHDIVSEIRSNYVIGITMNRAWKAKYIGKALVEDVLPPTYKRGPGRLNKLRNKKPDEDYNKRKQNKISTGELSSNTTQEQPQPNESGAITQEQLQPTTSQTDINPDVKMLAANLVA</sequence>
<dbReference type="Gramene" id="Psat05G0357300-T1">
    <property type="protein sequence ID" value="KAI5407370.1"/>
    <property type="gene ID" value="KIW84_053573"/>
</dbReference>
<dbReference type="AlphaFoldDB" id="A0A9D4WTC3"/>
<evidence type="ECO:0000256" key="1">
    <source>
        <dbReference type="SAM" id="MobiDB-lite"/>
    </source>
</evidence>
<proteinExistence type="predicted"/>
<comment type="caution">
    <text evidence="2">The sequence shown here is derived from an EMBL/GenBank/DDBJ whole genome shotgun (WGS) entry which is preliminary data.</text>
</comment>
<gene>
    <name evidence="2" type="ORF">KIW84_053573</name>
</gene>